<dbReference type="InterPro" id="IPR036864">
    <property type="entry name" value="Zn2-C6_fun-type_DNA-bd_sf"/>
</dbReference>
<dbReference type="Pfam" id="PF00172">
    <property type="entry name" value="Zn_clus"/>
    <property type="match status" value="1"/>
</dbReference>
<evidence type="ECO:0000256" key="4">
    <source>
        <dbReference type="ARBA" id="ARBA00023163"/>
    </source>
</evidence>
<dbReference type="CDD" id="cd12148">
    <property type="entry name" value="fungal_TF_MHR"/>
    <property type="match status" value="1"/>
</dbReference>
<dbReference type="GO" id="GO:0000981">
    <property type="term" value="F:DNA-binding transcription factor activity, RNA polymerase II-specific"/>
    <property type="evidence" value="ECO:0007669"/>
    <property type="project" value="InterPro"/>
</dbReference>
<proteinExistence type="predicted"/>
<feature type="region of interest" description="Disordered" evidence="6">
    <location>
        <begin position="46"/>
        <end position="67"/>
    </location>
</feature>
<evidence type="ECO:0000256" key="3">
    <source>
        <dbReference type="ARBA" id="ARBA00023015"/>
    </source>
</evidence>
<feature type="compositionally biased region" description="Low complexity" evidence="6">
    <location>
        <begin position="626"/>
        <end position="637"/>
    </location>
</feature>
<keyword evidence="5" id="KW-0539">Nucleus</keyword>
<dbReference type="InterPro" id="IPR050815">
    <property type="entry name" value="TF_fung"/>
</dbReference>
<feature type="region of interest" description="Disordered" evidence="6">
    <location>
        <begin position="79"/>
        <end position="136"/>
    </location>
</feature>
<evidence type="ECO:0000313" key="9">
    <source>
        <dbReference type="Proteomes" id="UP000758603"/>
    </source>
</evidence>
<dbReference type="GO" id="GO:0003677">
    <property type="term" value="F:DNA binding"/>
    <property type="evidence" value="ECO:0007669"/>
    <property type="project" value="InterPro"/>
</dbReference>
<dbReference type="SMART" id="SM00066">
    <property type="entry name" value="GAL4"/>
    <property type="match status" value="1"/>
</dbReference>
<dbReference type="Proteomes" id="UP000758603">
    <property type="component" value="Unassembled WGS sequence"/>
</dbReference>
<dbReference type="GeneID" id="70130126"/>
<evidence type="ECO:0000313" key="8">
    <source>
        <dbReference type="EMBL" id="KAH6659278.1"/>
    </source>
</evidence>
<name>A0A9P8UVS4_9PEZI</name>
<keyword evidence="3" id="KW-0805">Transcription regulation</keyword>
<dbReference type="Pfam" id="PF04082">
    <property type="entry name" value="Fungal_trans"/>
    <property type="match status" value="1"/>
</dbReference>
<evidence type="ECO:0000256" key="6">
    <source>
        <dbReference type="SAM" id="MobiDB-lite"/>
    </source>
</evidence>
<dbReference type="PANTHER" id="PTHR47338">
    <property type="entry name" value="ZN(II)2CYS6 TRANSCRIPTION FACTOR (EUROFUNG)-RELATED"/>
    <property type="match status" value="1"/>
</dbReference>
<dbReference type="GO" id="GO:0006351">
    <property type="term" value="P:DNA-templated transcription"/>
    <property type="evidence" value="ECO:0007669"/>
    <property type="project" value="InterPro"/>
</dbReference>
<keyword evidence="4" id="KW-0804">Transcription</keyword>
<feature type="domain" description="Zn(2)-C6 fungal-type" evidence="7">
    <location>
        <begin position="19"/>
        <end position="49"/>
    </location>
</feature>
<dbReference type="RefSeq" id="XP_045963409.1">
    <property type="nucleotide sequence ID" value="XM_046101234.1"/>
</dbReference>
<dbReference type="AlphaFoldDB" id="A0A9P8UVS4"/>
<accession>A0A9P8UVS4</accession>
<comment type="subcellular location">
    <subcellularLocation>
        <location evidence="1">Nucleus</location>
    </subcellularLocation>
</comment>
<dbReference type="PROSITE" id="PS00463">
    <property type="entry name" value="ZN2_CY6_FUNGAL_1"/>
    <property type="match status" value="1"/>
</dbReference>
<dbReference type="SUPFAM" id="SSF57701">
    <property type="entry name" value="Zn2/Cys6 DNA-binding domain"/>
    <property type="match status" value="1"/>
</dbReference>
<dbReference type="PANTHER" id="PTHR47338:SF6">
    <property type="entry name" value="ZN(II)2CYS6 TRANSCRIPTION FACTOR (EUROFUNG)"/>
    <property type="match status" value="1"/>
</dbReference>
<dbReference type="InterPro" id="IPR001138">
    <property type="entry name" value="Zn2Cys6_DnaBD"/>
</dbReference>
<evidence type="ECO:0000256" key="1">
    <source>
        <dbReference type="ARBA" id="ARBA00004123"/>
    </source>
</evidence>
<feature type="region of interest" description="Disordered" evidence="6">
    <location>
        <begin position="615"/>
        <end position="640"/>
    </location>
</feature>
<dbReference type="InterPro" id="IPR007219">
    <property type="entry name" value="XnlR_reg_dom"/>
</dbReference>
<sequence>MTPPADSTSSRGRRRSHNACLPCRRKKTRCPGEKPACSSCARLKQPCGYAPMRRPSRGGPSEERLATLEEKLNLILNGNLSNYTTSSRREQPPKESADESERSYSPSPVSERNSPTSHHSTVRSDTPSSKLRPDPSDIARGIQVYFKHCHRQPIWCFEREEVRDFGSLPDELAYSILALTSRFSQRRDQLQPFSNAARHLIMLRIANGTVAITTIESLCLLSYSSFIDGNTHLGQFHLGLAVQLCRSAMLDLETGYNFQDPTKERKKRLFWSLQLLEQFYSRQTGLSTAPAEINRLFHSSSGGPQGLYSELGPNTPPLPKDNLGYSTPNEPGIWNTGLHLGWVWSRVRKYVSDCAQNILKEPWRHDSTYALVLSDFLETENRIPMCHRYDSVKFYDRKIEQLKTNHDYWAPWLKEQFTYHAIPTVLNHPFLYIVGAQHNPNLAIPNTFWKRSSELALLHATWIVRIIDMVVDKQVPLTDPFFGHIAAIAATVHLYYCCAASAKLKLKSNTDFAKCRKFLQSFMPFSSACATLDHNLDKMTRIAAGPDSMDVEDWMPSKMYLSVPLMWDILQFNCMEESQIPTADLLDPSLAPRIPREDLSENSMLEIIVATSPEINLDTTDGGQDAPSLSRRAPASSTPESARNIVFNEASFEQADNLTFNTTPWLYADPSEFVSLGDLGWQDPQTALHDTRGAPWWEGQTFNNAMFG</sequence>
<dbReference type="GO" id="GO:0008270">
    <property type="term" value="F:zinc ion binding"/>
    <property type="evidence" value="ECO:0007669"/>
    <property type="project" value="InterPro"/>
</dbReference>
<protein>
    <recommendedName>
        <fullName evidence="7">Zn(2)-C6 fungal-type domain-containing protein</fullName>
    </recommendedName>
</protein>
<gene>
    <name evidence="8" type="ORF">BKA67DRAFT_544012</name>
</gene>
<feature type="compositionally biased region" description="Basic and acidic residues" evidence="6">
    <location>
        <begin position="87"/>
        <end position="102"/>
    </location>
</feature>
<dbReference type="CDD" id="cd00067">
    <property type="entry name" value="GAL4"/>
    <property type="match status" value="1"/>
</dbReference>
<dbReference type="OrthoDB" id="426882at2759"/>
<evidence type="ECO:0000259" key="7">
    <source>
        <dbReference type="PROSITE" id="PS50048"/>
    </source>
</evidence>
<keyword evidence="2" id="KW-0479">Metal-binding</keyword>
<reference evidence="8" key="1">
    <citation type="journal article" date="2021" name="Nat. Commun.">
        <title>Genetic determinants of endophytism in the Arabidopsis root mycobiome.</title>
        <authorList>
            <person name="Mesny F."/>
            <person name="Miyauchi S."/>
            <person name="Thiergart T."/>
            <person name="Pickel B."/>
            <person name="Atanasova L."/>
            <person name="Karlsson M."/>
            <person name="Huettel B."/>
            <person name="Barry K.W."/>
            <person name="Haridas S."/>
            <person name="Chen C."/>
            <person name="Bauer D."/>
            <person name="Andreopoulos W."/>
            <person name="Pangilinan J."/>
            <person name="LaButti K."/>
            <person name="Riley R."/>
            <person name="Lipzen A."/>
            <person name="Clum A."/>
            <person name="Drula E."/>
            <person name="Henrissat B."/>
            <person name="Kohler A."/>
            <person name="Grigoriev I.V."/>
            <person name="Martin F.M."/>
            <person name="Hacquard S."/>
        </authorList>
    </citation>
    <scope>NUCLEOTIDE SEQUENCE</scope>
    <source>
        <strain evidence="8">MPI-SDFR-AT-0073</strain>
    </source>
</reference>
<comment type="caution">
    <text evidence="8">The sequence shown here is derived from an EMBL/GenBank/DDBJ whole genome shotgun (WGS) entry which is preliminary data.</text>
</comment>
<keyword evidence="9" id="KW-1185">Reference proteome</keyword>
<feature type="compositionally biased region" description="Polar residues" evidence="6">
    <location>
        <begin position="103"/>
        <end position="129"/>
    </location>
</feature>
<dbReference type="GO" id="GO:0005634">
    <property type="term" value="C:nucleus"/>
    <property type="evidence" value="ECO:0007669"/>
    <property type="project" value="UniProtKB-SubCell"/>
</dbReference>
<dbReference type="PROSITE" id="PS50048">
    <property type="entry name" value="ZN2_CY6_FUNGAL_2"/>
    <property type="match status" value="1"/>
</dbReference>
<evidence type="ECO:0000256" key="2">
    <source>
        <dbReference type="ARBA" id="ARBA00022723"/>
    </source>
</evidence>
<dbReference type="Gene3D" id="4.10.240.10">
    <property type="entry name" value="Zn(2)-C6 fungal-type DNA-binding domain"/>
    <property type="match status" value="1"/>
</dbReference>
<evidence type="ECO:0000256" key="5">
    <source>
        <dbReference type="ARBA" id="ARBA00023242"/>
    </source>
</evidence>
<organism evidence="8 9">
    <name type="scientific">Truncatella angustata</name>
    <dbReference type="NCBI Taxonomy" id="152316"/>
    <lineage>
        <taxon>Eukaryota</taxon>
        <taxon>Fungi</taxon>
        <taxon>Dikarya</taxon>
        <taxon>Ascomycota</taxon>
        <taxon>Pezizomycotina</taxon>
        <taxon>Sordariomycetes</taxon>
        <taxon>Xylariomycetidae</taxon>
        <taxon>Amphisphaeriales</taxon>
        <taxon>Sporocadaceae</taxon>
        <taxon>Truncatella</taxon>
    </lineage>
</organism>
<dbReference type="EMBL" id="JAGPXC010000001">
    <property type="protein sequence ID" value="KAH6659278.1"/>
    <property type="molecule type" value="Genomic_DNA"/>
</dbReference>